<evidence type="ECO:0000313" key="18">
    <source>
        <dbReference type="Proteomes" id="UP000078561"/>
    </source>
</evidence>
<dbReference type="GO" id="GO:0015271">
    <property type="term" value="F:outward rectifier potassium channel activity"/>
    <property type="evidence" value="ECO:0007669"/>
    <property type="project" value="TreeGrafter"/>
</dbReference>
<evidence type="ECO:0000256" key="4">
    <source>
        <dbReference type="ARBA" id="ARBA00022692"/>
    </source>
</evidence>
<evidence type="ECO:0000256" key="8">
    <source>
        <dbReference type="ARBA" id="ARBA00023065"/>
    </source>
</evidence>
<keyword evidence="2" id="KW-0813">Transport</keyword>
<evidence type="ECO:0000256" key="1">
    <source>
        <dbReference type="ARBA" id="ARBA00004141"/>
    </source>
</evidence>
<keyword evidence="4 13" id="KW-0812">Transmembrane</keyword>
<gene>
    <name evidence="17" type="primary">ABSGL_07564.1 scaffold 8890</name>
</gene>
<evidence type="ECO:0000256" key="12">
    <source>
        <dbReference type="SAM" id="MobiDB-lite"/>
    </source>
</evidence>
<feature type="compositionally biased region" description="Acidic residues" evidence="12">
    <location>
        <begin position="1"/>
        <end position="11"/>
    </location>
</feature>
<dbReference type="InterPro" id="IPR003148">
    <property type="entry name" value="RCK_N"/>
</dbReference>
<evidence type="ECO:0000256" key="11">
    <source>
        <dbReference type="ARBA" id="ARBA00034430"/>
    </source>
</evidence>
<feature type="transmembrane region" description="Helical" evidence="13">
    <location>
        <begin position="235"/>
        <end position="256"/>
    </location>
</feature>
<dbReference type="Pfam" id="PF03493">
    <property type="entry name" value="BK_channel_a"/>
    <property type="match status" value="1"/>
</dbReference>
<dbReference type="OrthoDB" id="297496at2759"/>
<dbReference type="InterPro" id="IPR047871">
    <property type="entry name" value="K_chnl_Slo-like"/>
</dbReference>
<comment type="catalytic activity">
    <reaction evidence="11">
        <text>K(+)(in) = K(+)(out)</text>
        <dbReference type="Rhea" id="RHEA:29463"/>
        <dbReference type="ChEBI" id="CHEBI:29103"/>
    </reaction>
</comment>
<dbReference type="SUPFAM" id="SSF81324">
    <property type="entry name" value="Voltage-gated potassium channels"/>
    <property type="match status" value="1"/>
</dbReference>
<feature type="compositionally biased region" description="Polar residues" evidence="12">
    <location>
        <begin position="13"/>
        <end position="32"/>
    </location>
</feature>
<keyword evidence="3" id="KW-0633">Potassium transport</keyword>
<sequence length="913" mass="103763">MPTFPEDDEENLLYTNNAAPPNYGCITSSPLSHPQRAHRSTEDSSSRGSSDVDDTCSSRIAKRKQKRLQQRHRPKLSSRLSTVIRASTSTDSASGLHVEDEDEDTPELVLPALDPKAQEVIESRSHRHSIDHWFSKKNDINLSTIRAKYRACRRHARDEKTKVSWIRHIKNTLMYDERVSAVRQFLLSNRSIILFVNVDMMVDIIFCLMYLVEMKQESDVDLDPPWLYKWRSYDLWRFCQLLSIWDLGSFFMRIVMIGHPLSVLFSFRCCIEVLTSVPFIISNFVHYGQYLYVPYFLRSWVLLLRIKSVMKIKTNLQITDKVIDPLKSKLIHLICTLMVLLYNGMSAFQYCEATFAGVNYSILDSLYVVMVTLSTVGYGDITPQTQGSRIVMMTLIVVSLAVLPSLLADVARTLQKRNDGGGHVSKGSLPFILIVGSFRPEQVNDILAGFLDREHAEPHLNVIFLDDNPPTEELKLLERNSMWGHRIQFLHGSVLNEDTLIRIRARYAKAIFTISDDNARDYSKEDERNTVRLWSLYCFTVTHNVPIYTYNLSPSTAIYQKVAREIICVIEFKQYLLAMNCRCRGVSTLLTNLLHQREPMNRYDEPWQAQYDDGSCNEIYMATAAKCLIGLTFADASWIVYKECQVILFAVKTKVENSNRHEILLNPRHYYVIKEDDMCVYMAESPKEVRDIKKMKSVYAWQTIHAMRNSRMTRPQSPAPLFRSNTSHHLICDQAEQSMKDSVNNTTFQLPSPMLKQQLPLLPTPGLTQTPISSTTTKKTTQPTTATDVDTATATQRRPPILTRRSNSTGTSSLASSNSSSISSLSGSSGGGGGGGGRPHYQRYRIRKLPSTRHALLTGSRTLIARLGQAYDEDQPNATEPSLPLCYLLDEPVHRDDVVISTSDGLHGHIVSN</sequence>
<dbReference type="GO" id="GO:0005886">
    <property type="term" value="C:plasma membrane"/>
    <property type="evidence" value="ECO:0007669"/>
    <property type="project" value="TreeGrafter"/>
</dbReference>
<dbReference type="Proteomes" id="UP000078561">
    <property type="component" value="Unassembled WGS sequence"/>
</dbReference>
<accession>A0A168P632</accession>
<feature type="transmembrane region" description="Helical" evidence="13">
    <location>
        <begin position="390"/>
        <end position="408"/>
    </location>
</feature>
<dbReference type="AlphaFoldDB" id="A0A168P632"/>
<evidence type="ECO:0000256" key="3">
    <source>
        <dbReference type="ARBA" id="ARBA00022538"/>
    </source>
</evidence>
<proteinExistence type="predicted"/>
<evidence type="ECO:0000259" key="16">
    <source>
        <dbReference type="Pfam" id="PF22614"/>
    </source>
</evidence>
<keyword evidence="7 13" id="KW-1133">Transmembrane helix</keyword>
<dbReference type="GO" id="GO:0005228">
    <property type="term" value="F:intracellular sodium-activated potassium channel activity"/>
    <property type="evidence" value="ECO:0007669"/>
    <property type="project" value="TreeGrafter"/>
</dbReference>
<feature type="compositionally biased region" description="Basic residues" evidence="12">
    <location>
        <begin position="60"/>
        <end position="76"/>
    </location>
</feature>
<evidence type="ECO:0000256" key="10">
    <source>
        <dbReference type="ARBA" id="ARBA00023303"/>
    </source>
</evidence>
<comment type="subcellular location">
    <subcellularLocation>
        <location evidence="1">Membrane</location>
        <topology evidence="1">Multi-pass membrane protein</topology>
    </subcellularLocation>
</comment>
<keyword evidence="6" id="KW-0630">Potassium</keyword>
<evidence type="ECO:0000259" key="14">
    <source>
        <dbReference type="Pfam" id="PF03493"/>
    </source>
</evidence>
<feature type="transmembrane region" description="Helical" evidence="13">
    <location>
        <begin position="192"/>
        <end position="212"/>
    </location>
</feature>
<feature type="transmembrane region" description="Helical" evidence="13">
    <location>
        <begin position="360"/>
        <end position="378"/>
    </location>
</feature>
<evidence type="ECO:0000256" key="9">
    <source>
        <dbReference type="ARBA" id="ARBA00023136"/>
    </source>
</evidence>
<evidence type="ECO:0000256" key="13">
    <source>
        <dbReference type="SAM" id="Phobius"/>
    </source>
</evidence>
<organism evidence="17">
    <name type="scientific">Absidia glauca</name>
    <name type="common">Pin mould</name>
    <dbReference type="NCBI Taxonomy" id="4829"/>
    <lineage>
        <taxon>Eukaryota</taxon>
        <taxon>Fungi</taxon>
        <taxon>Fungi incertae sedis</taxon>
        <taxon>Mucoromycota</taxon>
        <taxon>Mucoromycotina</taxon>
        <taxon>Mucoromycetes</taxon>
        <taxon>Mucorales</taxon>
        <taxon>Cunninghamellaceae</taxon>
        <taxon>Absidia</taxon>
    </lineage>
</organism>
<keyword evidence="18" id="KW-1185">Reference proteome</keyword>
<feature type="compositionally biased region" description="Gly residues" evidence="12">
    <location>
        <begin position="828"/>
        <end position="838"/>
    </location>
</feature>
<evidence type="ECO:0000256" key="6">
    <source>
        <dbReference type="ARBA" id="ARBA00022958"/>
    </source>
</evidence>
<feature type="compositionally biased region" description="Polar residues" evidence="12">
    <location>
        <begin position="78"/>
        <end position="93"/>
    </location>
</feature>
<name>A0A168P632_ABSGL</name>
<dbReference type="InterPro" id="IPR003929">
    <property type="entry name" value="K_chnl_BK_asu"/>
</dbReference>
<feature type="compositionally biased region" description="Low complexity" evidence="12">
    <location>
        <begin position="806"/>
        <end position="827"/>
    </location>
</feature>
<feature type="domain" description="Calcium-activated potassium channel BK alpha subunit" evidence="14">
    <location>
        <begin position="565"/>
        <end position="651"/>
    </location>
</feature>
<keyword evidence="9 13" id="KW-0472">Membrane</keyword>
<dbReference type="Pfam" id="PF22614">
    <property type="entry name" value="Slo-like_RCK"/>
    <property type="match status" value="1"/>
</dbReference>
<dbReference type="PANTHER" id="PTHR10027:SF10">
    <property type="entry name" value="SLOWPOKE 2, ISOFORM D"/>
    <property type="match status" value="1"/>
</dbReference>
<keyword evidence="5" id="KW-0631">Potassium channel</keyword>
<reference evidence="17" key="1">
    <citation type="submission" date="2016-04" db="EMBL/GenBank/DDBJ databases">
        <authorList>
            <person name="Evans L.H."/>
            <person name="Alamgir A."/>
            <person name="Owens N."/>
            <person name="Weber N.D."/>
            <person name="Virtaneva K."/>
            <person name="Barbian K."/>
            <person name="Babar A."/>
            <person name="Rosenke K."/>
        </authorList>
    </citation>
    <scope>NUCLEOTIDE SEQUENCE [LARGE SCALE GENOMIC DNA]</scope>
    <source>
        <strain evidence="17">CBS 101.48</strain>
    </source>
</reference>
<dbReference type="Gene3D" id="1.10.287.70">
    <property type="match status" value="1"/>
</dbReference>
<evidence type="ECO:0000313" key="17">
    <source>
        <dbReference type="EMBL" id="SAM01815.1"/>
    </source>
</evidence>
<dbReference type="PANTHER" id="PTHR10027">
    <property type="entry name" value="CALCIUM-ACTIVATED POTASSIUM CHANNEL ALPHA CHAIN"/>
    <property type="match status" value="1"/>
</dbReference>
<evidence type="ECO:0000256" key="5">
    <source>
        <dbReference type="ARBA" id="ARBA00022826"/>
    </source>
</evidence>
<feature type="transmembrane region" description="Helical" evidence="13">
    <location>
        <begin position="287"/>
        <end position="306"/>
    </location>
</feature>
<feature type="domain" description="Potassium channel" evidence="15">
    <location>
        <begin position="342"/>
        <end position="415"/>
    </location>
</feature>
<dbReference type="InterPro" id="IPR013099">
    <property type="entry name" value="K_chnl_dom"/>
</dbReference>
<feature type="domain" description="RCK N-terminal" evidence="16">
    <location>
        <begin position="431"/>
        <end position="549"/>
    </location>
</feature>
<evidence type="ECO:0008006" key="19">
    <source>
        <dbReference type="Google" id="ProtNLM"/>
    </source>
</evidence>
<evidence type="ECO:0000256" key="2">
    <source>
        <dbReference type="ARBA" id="ARBA00022448"/>
    </source>
</evidence>
<feature type="region of interest" description="Disordered" evidence="12">
    <location>
        <begin position="1"/>
        <end position="105"/>
    </location>
</feature>
<protein>
    <recommendedName>
        <fullName evidence="19">Potassium channel domain-containing protein</fullName>
    </recommendedName>
</protein>
<feature type="transmembrane region" description="Helical" evidence="13">
    <location>
        <begin position="330"/>
        <end position="348"/>
    </location>
</feature>
<feature type="region of interest" description="Disordered" evidence="12">
    <location>
        <begin position="757"/>
        <end position="841"/>
    </location>
</feature>
<keyword evidence="8" id="KW-0406">Ion transport</keyword>
<evidence type="ECO:0000259" key="15">
    <source>
        <dbReference type="Pfam" id="PF07885"/>
    </source>
</evidence>
<dbReference type="EMBL" id="LT553587">
    <property type="protein sequence ID" value="SAM01815.1"/>
    <property type="molecule type" value="Genomic_DNA"/>
</dbReference>
<dbReference type="InParanoid" id="A0A168P632"/>
<dbReference type="Pfam" id="PF07885">
    <property type="entry name" value="Ion_trans_2"/>
    <property type="match status" value="1"/>
</dbReference>
<keyword evidence="10" id="KW-0407">Ion channel</keyword>
<evidence type="ECO:0000256" key="7">
    <source>
        <dbReference type="ARBA" id="ARBA00022989"/>
    </source>
</evidence>
<feature type="compositionally biased region" description="Low complexity" evidence="12">
    <location>
        <begin position="757"/>
        <end position="795"/>
    </location>
</feature>